<evidence type="ECO:0000313" key="1">
    <source>
        <dbReference type="EMBL" id="GBM27563.1"/>
    </source>
</evidence>
<dbReference type="Proteomes" id="UP000499080">
    <property type="component" value="Unassembled WGS sequence"/>
</dbReference>
<reference evidence="1 2" key="1">
    <citation type="journal article" date="2019" name="Sci. Rep.">
        <title>Orb-weaving spider Araneus ventricosus genome elucidates the spidroin gene catalogue.</title>
        <authorList>
            <person name="Kono N."/>
            <person name="Nakamura H."/>
            <person name="Ohtoshi R."/>
            <person name="Moran D.A.P."/>
            <person name="Shinohara A."/>
            <person name="Yoshida Y."/>
            <person name="Fujiwara M."/>
            <person name="Mori M."/>
            <person name="Tomita M."/>
            <person name="Arakawa K."/>
        </authorList>
    </citation>
    <scope>NUCLEOTIDE SEQUENCE [LARGE SCALE GENOMIC DNA]</scope>
</reference>
<accession>A0A4Y2EEK7</accession>
<proteinExistence type="predicted"/>
<dbReference type="AlphaFoldDB" id="A0A4Y2EEK7"/>
<evidence type="ECO:0000313" key="2">
    <source>
        <dbReference type="Proteomes" id="UP000499080"/>
    </source>
</evidence>
<sequence>MGVVTRRLQSANLPFADLSVRLGCYGRAGGGVALNHRRCRTSPSALTHVDTTRYAKSGIRTATRSSFTLKNRRSSANTSNTFSPTPQELTFASHSLSPSPASRVHRRCCSSLVLFLLECSLRTLSDHLAQWEEEVSAPPDLMGCLLVNEESI</sequence>
<protein>
    <submittedName>
        <fullName evidence="1">Uncharacterized protein</fullName>
    </submittedName>
</protein>
<gene>
    <name evidence="1" type="ORF">AVEN_97078_1</name>
</gene>
<comment type="caution">
    <text evidence="1">The sequence shown here is derived from an EMBL/GenBank/DDBJ whole genome shotgun (WGS) entry which is preliminary data.</text>
</comment>
<dbReference type="EMBL" id="BGPR01000589">
    <property type="protein sequence ID" value="GBM27563.1"/>
    <property type="molecule type" value="Genomic_DNA"/>
</dbReference>
<name>A0A4Y2EEK7_ARAVE</name>
<keyword evidence="2" id="KW-1185">Reference proteome</keyword>
<organism evidence="1 2">
    <name type="scientific">Araneus ventricosus</name>
    <name type="common">Orbweaver spider</name>
    <name type="synonym">Epeira ventricosa</name>
    <dbReference type="NCBI Taxonomy" id="182803"/>
    <lineage>
        <taxon>Eukaryota</taxon>
        <taxon>Metazoa</taxon>
        <taxon>Ecdysozoa</taxon>
        <taxon>Arthropoda</taxon>
        <taxon>Chelicerata</taxon>
        <taxon>Arachnida</taxon>
        <taxon>Araneae</taxon>
        <taxon>Araneomorphae</taxon>
        <taxon>Entelegynae</taxon>
        <taxon>Araneoidea</taxon>
        <taxon>Araneidae</taxon>
        <taxon>Araneus</taxon>
    </lineage>
</organism>